<evidence type="ECO:0000313" key="1">
    <source>
        <dbReference type="EMBL" id="KAK4371675.1"/>
    </source>
</evidence>
<name>A0AAE1SL49_9SOLA</name>
<dbReference type="EMBL" id="JAVYJV010000004">
    <property type="protein sequence ID" value="KAK4371675.1"/>
    <property type="molecule type" value="Genomic_DNA"/>
</dbReference>
<accession>A0AAE1SL49</accession>
<dbReference type="GO" id="GO:0009941">
    <property type="term" value="C:chloroplast envelope"/>
    <property type="evidence" value="ECO:0007669"/>
    <property type="project" value="TreeGrafter"/>
</dbReference>
<comment type="caution">
    <text evidence="1">The sequence shown here is derived from an EMBL/GenBank/DDBJ whole genome shotgun (WGS) entry which is preliminary data.</text>
</comment>
<keyword evidence="2" id="KW-1185">Reference proteome</keyword>
<dbReference type="PANTHER" id="PTHR37229">
    <property type="entry name" value="6,7-DIMETHYL-8-RIBITYLLUMAZINE SYNTHASE"/>
    <property type="match status" value="1"/>
</dbReference>
<dbReference type="PANTHER" id="PTHR37229:SF2">
    <property type="entry name" value="6,7-DIMETHYL-8-RIBITYLLUMAZINE SYNTHASE"/>
    <property type="match status" value="1"/>
</dbReference>
<sequence length="227" mass="25312">MILQTTTNSFTFSSQPISRTNFFFKNLTFFTSPLLPKSFLPSLDYKFYLGNKRSSFSVGSVKIGTTNIHATLLEAPVLWAGRVCVFYALLKAGLAGSPSNPLVSDLETDGNADLGFAKWFEELQSKPEKEATDRRKLVSKWHPTTKGTLRRNYRVPSKPEGRRLLKSIASLHQMMITLEMPLLTRVVRLGGRVLTGKVSVATTCGHCLMSSQHHILSSRSPHSRLVL</sequence>
<dbReference type="Proteomes" id="UP001291623">
    <property type="component" value="Unassembled WGS sequence"/>
</dbReference>
<organism evidence="1 2">
    <name type="scientific">Anisodus tanguticus</name>
    <dbReference type="NCBI Taxonomy" id="243964"/>
    <lineage>
        <taxon>Eukaryota</taxon>
        <taxon>Viridiplantae</taxon>
        <taxon>Streptophyta</taxon>
        <taxon>Embryophyta</taxon>
        <taxon>Tracheophyta</taxon>
        <taxon>Spermatophyta</taxon>
        <taxon>Magnoliopsida</taxon>
        <taxon>eudicotyledons</taxon>
        <taxon>Gunneridae</taxon>
        <taxon>Pentapetalae</taxon>
        <taxon>asterids</taxon>
        <taxon>lamiids</taxon>
        <taxon>Solanales</taxon>
        <taxon>Solanaceae</taxon>
        <taxon>Solanoideae</taxon>
        <taxon>Hyoscyameae</taxon>
        <taxon>Anisodus</taxon>
    </lineage>
</organism>
<dbReference type="AlphaFoldDB" id="A0AAE1SL49"/>
<reference evidence="1" key="1">
    <citation type="submission" date="2023-12" db="EMBL/GenBank/DDBJ databases">
        <title>Genome assembly of Anisodus tanguticus.</title>
        <authorList>
            <person name="Wang Y.-J."/>
        </authorList>
    </citation>
    <scope>NUCLEOTIDE SEQUENCE</scope>
    <source>
        <strain evidence="1">KB-2021</strain>
        <tissue evidence="1">Leaf</tissue>
    </source>
</reference>
<protein>
    <submittedName>
        <fullName evidence="1">Uncharacterized protein</fullName>
    </submittedName>
</protein>
<proteinExistence type="predicted"/>
<evidence type="ECO:0000313" key="2">
    <source>
        <dbReference type="Proteomes" id="UP001291623"/>
    </source>
</evidence>
<gene>
    <name evidence="1" type="ORF">RND71_007059</name>
</gene>